<dbReference type="InterPro" id="IPR027410">
    <property type="entry name" value="TCP-1-like_intermed_sf"/>
</dbReference>
<dbReference type="GO" id="GO:0005832">
    <property type="term" value="C:chaperonin-containing T-complex"/>
    <property type="evidence" value="ECO:0007669"/>
    <property type="project" value="UniProtKB-ARBA"/>
</dbReference>
<keyword evidence="7 9" id="KW-0067">ATP-binding</keyword>
<evidence type="ECO:0000256" key="10">
    <source>
        <dbReference type="RuleBase" id="RU004191"/>
    </source>
</evidence>
<dbReference type="PROSITE" id="PS00995">
    <property type="entry name" value="TCP1_3"/>
    <property type="match status" value="1"/>
</dbReference>
<evidence type="ECO:0000256" key="5">
    <source>
        <dbReference type="ARBA" id="ARBA00022490"/>
    </source>
</evidence>
<dbReference type="PRINTS" id="PR00304">
    <property type="entry name" value="TCOMPLEXTCP1"/>
</dbReference>
<dbReference type="OrthoDB" id="10248520at2759"/>
<comment type="subcellular location">
    <subcellularLocation>
        <location evidence="1">Cytoplasm</location>
    </subcellularLocation>
</comment>
<evidence type="ECO:0000313" key="11">
    <source>
        <dbReference type="EMBL" id="CUS24520.1"/>
    </source>
</evidence>
<keyword evidence="6 9" id="KW-0547">Nucleotide-binding</keyword>
<dbReference type="GO" id="GO:0005524">
    <property type="term" value="F:ATP binding"/>
    <property type="evidence" value="ECO:0007669"/>
    <property type="project" value="UniProtKB-KW"/>
</dbReference>
<dbReference type="GO" id="GO:0016887">
    <property type="term" value="F:ATP hydrolysis activity"/>
    <property type="evidence" value="ECO:0007669"/>
    <property type="project" value="InterPro"/>
</dbReference>
<proteinExistence type="inferred from homology"/>
<dbReference type="SUPFAM" id="SSF54849">
    <property type="entry name" value="GroEL-intermediate domain like"/>
    <property type="match status" value="1"/>
</dbReference>
<sequence length="535" mass="59056">MQAPVVFMNTSQERTTGREAQISNITAAKAVADVIRTCLGPKAMLKMLLDPMGGLVLTNDGHAILREIDVAHPAAKSMLELSRTQDEEVGDGTTTVIILAGEILAQCAPYIIEKNIHPVIIIQALKRALSDALEVVKQVSRPVDVENTDAMNKLIQAAIGTKYVNHWSEKMCDLALSAVRTVRVDLGAVDDDTNRYEIDIKRYVRVEKIPGGDVLDSRVLEGVMLNKDVVHPKMSRYIENPRVVLLDCPLEYKKGESQTNIEITREEDWNRILQIEEEQVQYMCEQILSVKPDLVITEKGVSDLAQHFLLKGGCSVLRRTKKSDNNRIARVTGATIVNRVEDLKESDVGTRCGVFKVELIGDEYFTFLDECKDPQACTVVLRGASKDILNEIERNLQDAMAVARNVMLSPSLSPGGGATEMAVSVKLAEKAKQLEGIQQWPYQAVADAMECIPRTLIQNAGGNPIRILSQLRSKHAQGNFTAGIDGDAGKVTDMVEYGVWEPEVIKQQSIKTAIESACLLLRVDDIVSGVRKQEE</sequence>
<evidence type="ECO:0000256" key="7">
    <source>
        <dbReference type="ARBA" id="ARBA00022840"/>
    </source>
</evidence>
<dbReference type="FunFam" id="1.10.560.10:FF:000085">
    <property type="entry name" value="T-complex protein 1 subunit gamma"/>
    <property type="match status" value="1"/>
</dbReference>
<evidence type="ECO:0000256" key="2">
    <source>
        <dbReference type="ARBA" id="ARBA00008020"/>
    </source>
</evidence>
<dbReference type="NCBIfam" id="NF041082">
    <property type="entry name" value="thermosome_alpha"/>
    <property type="match status" value="1"/>
</dbReference>
<dbReference type="InterPro" id="IPR002194">
    <property type="entry name" value="Chaperonin_TCP-1_CS"/>
</dbReference>
<dbReference type="FunFam" id="3.50.7.10:FF:000005">
    <property type="entry name" value="T-complex protein 1 subunit gamma"/>
    <property type="match status" value="1"/>
</dbReference>
<comment type="similarity">
    <text evidence="2 9">Belongs to the TCP-1 chaperonin family.</text>
</comment>
<dbReference type="Gene3D" id="3.30.260.10">
    <property type="entry name" value="TCP-1-like chaperonin intermediate domain"/>
    <property type="match status" value="1"/>
</dbReference>
<evidence type="ECO:0000256" key="4">
    <source>
        <dbReference type="ARBA" id="ARBA00017187"/>
    </source>
</evidence>
<name>A0A0P1KWE1_9SACH</name>
<keyword evidence="8 9" id="KW-0143">Chaperone</keyword>
<dbReference type="AlphaFoldDB" id="A0A0P1KWE1"/>
<dbReference type="SUPFAM" id="SSF52029">
    <property type="entry name" value="GroEL apical domain-like"/>
    <property type="match status" value="1"/>
</dbReference>
<protein>
    <recommendedName>
        <fullName evidence="4 10">T-complex protein 1 subunit gamma</fullName>
    </recommendedName>
</protein>
<dbReference type="NCBIfam" id="NF041083">
    <property type="entry name" value="thermosome_beta"/>
    <property type="match status" value="1"/>
</dbReference>
<dbReference type="InterPro" id="IPR012719">
    <property type="entry name" value="Chap_CCT_gamma"/>
</dbReference>
<evidence type="ECO:0000256" key="6">
    <source>
        <dbReference type="ARBA" id="ARBA00022741"/>
    </source>
</evidence>
<dbReference type="PROSITE" id="PS00751">
    <property type="entry name" value="TCP1_2"/>
    <property type="match status" value="1"/>
</dbReference>
<evidence type="ECO:0000256" key="1">
    <source>
        <dbReference type="ARBA" id="ARBA00004496"/>
    </source>
</evidence>
<accession>A0A0P1KWE1</accession>
<evidence type="ECO:0000256" key="8">
    <source>
        <dbReference type="ARBA" id="ARBA00023186"/>
    </source>
</evidence>
<dbReference type="GO" id="GO:0140662">
    <property type="term" value="F:ATP-dependent protein folding chaperone"/>
    <property type="evidence" value="ECO:0007669"/>
    <property type="project" value="InterPro"/>
</dbReference>
<dbReference type="Gene3D" id="3.50.7.10">
    <property type="entry name" value="GroEL"/>
    <property type="match status" value="1"/>
</dbReference>
<comment type="subunit">
    <text evidence="3">Heterooligomeric complex of about 850 to 900 kDa that forms two stacked rings, 12 to 16 nm in diameter.</text>
</comment>
<keyword evidence="5" id="KW-0963">Cytoplasm</keyword>
<evidence type="ECO:0000313" key="12">
    <source>
        <dbReference type="Proteomes" id="UP000236544"/>
    </source>
</evidence>
<dbReference type="InterPro" id="IPR027409">
    <property type="entry name" value="GroEL-like_apical_dom_sf"/>
</dbReference>
<dbReference type="InterPro" id="IPR053374">
    <property type="entry name" value="TCP-1_chaperonin"/>
</dbReference>
<dbReference type="Pfam" id="PF00118">
    <property type="entry name" value="Cpn60_TCP1"/>
    <property type="match status" value="1"/>
</dbReference>
<dbReference type="Gene3D" id="1.10.560.10">
    <property type="entry name" value="GroEL-like equatorial domain"/>
    <property type="match status" value="1"/>
</dbReference>
<keyword evidence="12" id="KW-1185">Reference proteome</keyword>
<dbReference type="InterPro" id="IPR054827">
    <property type="entry name" value="thermosome_alpha"/>
</dbReference>
<dbReference type="PANTHER" id="PTHR11353">
    <property type="entry name" value="CHAPERONIN"/>
    <property type="match status" value="1"/>
</dbReference>
<dbReference type="NCBIfam" id="TIGR02344">
    <property type="entry name" value="chap_CCT_gamma"/>
    <property type="match status" value="1"/>
</dbReference>
<evidence type="ECO:0000256" key="3">
    <source>
        <dbReference type="ARBA" id="ARBA00011531"/>
    </source>
</evidence>
<dbReference type="InterPro" id="IPR017998">
    <property type="entry name" value="Chaperone_TCP-1"/>
</dbReference>
<dbReference type="InterPro" id="IPR027413">
    <property type="entry name" value="GROEL-like_equatorial_sf"/>
</dbReference>
<dbReference type="Proteomes" id="UP000236544">
    <property type="component" value="Unassembled WGS sequence"/>
</dbReference>
<organism evidence="11 12">
    <name type="scientific">Lachancea quebecensis</name>
    <dbReference type="NCBI Taxonomy" id="1654605"/>
    <lineage>
        <taxon>Eukaryota</taxon>
        <taxon>Fungi</taxon>
        <taxon>Dikarya</taxon>
        <taxon>Ascomycota</taxon>
        <taxon>Saccharomycotina</taxon>
        <taxon>Saccharomycetes</taxon>
        <taxon>Saccharomycetales</taxon>
        <taxon>Saccharomycetaceae</taxon>
        <taxon>Lachancea</taxon>
    </lineage>
</organism>
<dbReference type="EMBL" id="LN890555">
    <property type="protein sequence ID" value="CUS24520.1"/>
    <property type="molecule type" value="Genomic_DNA"/>
</dbReference>
<gene>
    <name evidence="11" type="ORF">LAQU0_S17e00760g</name>
</gene>
<dbReference type="SUPFAM" id="SSF48592">
    <property type="entry name" value="GroEL equatorial domain-like"/>
    <property type="match status" value="1"/>
</dbReference>
<dbReference type="InterPro" id="IPR002423">
    <property type="entry name" value="Cpn60/GroEL/TCP-1"/>
</dbReference>
<reference evidence="12" key="1">
    <citation type="submission" date="2015-10" db="EMBL/GenBank/DDBJ databases">
        <authorList>
            <person name="Devillers H."/>
        </authorList>
    </citation>
    <scope>NUCLEOTIDE SEQUENCE [LARGE SCALE GENOMIC DNA]</scope>
</reference>
<evidence type="ECO:0000256" key="9">
    <source>
        <dbReference type="RuleBase" id="RU004187"/>
    </source>
</evidence>
<dbReference type="GO" id="GO:0051082">
    <property type="term" value="F:unfolded protein binding"/>
    <property type="evidence" value="ECO:0007669"/>
    <property type="project" value="InterPro"/>
</dbReference>
<dbReference type="CDD" id="cd03337">
    <property type="entry name" value="TCP1_gamma"/>
    <property type="match status" value="1"/>
</dbReference>
<dbReference type="PROSITE" id="PS00750">
    <property type="entry name" value="TCP1_1"/>
    <property type="match status" value="1"/>
</dbReference>